<feature type="chain" id="PRO_5045894211" description="Cytochrome C" evidence="1">
    <location>
        <begin position="20"/>
        <end position="161"/>
    </location>
</feature>
<accession>A0ABX5XNJ0</accession>
<evidence type="ECO:0000256" key="1">
    <source>
        <dbReference type="SAM" id="SignalP"/>
    </source>
</evidence>
<protein>
    <recommendedName>
        <fullName evidence="4">Cytochrome C</fullName>
    </recommendedName>
</protein>
<name>A0ABX5XNJ0_9BACT</name>
<evidence type="ECO:0000313" key="3">
    <source>
        <dbReference type="Proteomes" id="UP000318081"/>
    </source>
</evidence>
<proteinExistence type="predicted"/>
<dbReference type="RefSeq" id="WP_419581266.1">
    <property type="nucleotide sequence ID" value="NZ_CP036432.1"/>
</dbReference>
<feature type="signal peptide" evidence="1">
    <location>
        <begin position="1"/>
        <end position="19"/>
    </location>
</feature>
<evidence type="ECO:0008006" key="4">
    <source>
        <dbReference type="Google" id="ProtNLM"/>
    </source>
</evidence>
<dbReference type="EMBL" id="CP036432">
    <property type="protein sequence ID" value="QDV83563.1"/>
    <property type="molecule type" value="Genomic_DNA"/>
</dbReference>
<organism evidence="2 3">
    <name type="scientific">Stieleria magnilauensis</name>
    <dbReference type="NCBI Taxonomy" id="2527963"/>
    <lineage>
        <taxon>Bacteria</taxon>
        <taxon>Pseudomonadati</taxon>
        <taxon>Planctomycetota</taxon>
        <taxon>Planctomycetia</taxon>
        <taxon>Pirellulales</taxon>
        <taxon>Pirellulaceae</taxon>
        <taxon>Stieleria</taxon>
    </lineage>
</organism>
<reference evidence="2 3" key="1">
    <citation type="submission" date="2019-02" db="EMBL/GenBank/DDBJ databases">
        <title>Deep-cultivation of Planctomycetes and their phenomic and genomic characterization uncovers novel biology.</title>
        <authorList>
            <person name="Wiegand S."/>
            <person name="Jogler M."/>
            <person name="Boedeker C."/>
            <person name="Pinto D."/>
            <person name="Vollmers J."/>
            <person name="Rivas-Marin E."/>
            <person name="Kohn T."/>
            <person name="Peeters S.H."/>
            <person name="Heuer A."/>
            <person name="Rast P."/>
            <person name="Oberbeckmann S."/>
            <person name="Bunk B."/>
            <person name="Jeske O."/>
            <person name="Meyerdierks A."/>
            <person name="Storesund J.E."/>
            <person name="Kallscheuer N."/>
            <person name="Luecker S."/>
            <person name="Lage O.M."/>
            <person name="Pohl T."/>
            <person name="Merkel B.J."/>
            <person name="Hornburger P."/>
            <person name="Mueller R.-W."/>
            <person name="Bruemmer F."/>
            <person name="Labrenz M."/>
            <person name="Spormann A.M."/>
            <person name="Op den Camp H."/>
            <person name="Overmann J."/>
            <person name="Amann R."/>
            <person name="Jetten M.S.M."/>
            <person name="Mascher T."/>
            <person name="Medema M.H."/>
            <person name="Devos D.P."/>
            <person name="Kaster A.-K."/>
            <person name="Ovreas L."/>
            <person name="Rohde M."/>
            <person name="Galperin M.Y."/>
            <person name="Jogler C."/>
        </authorList>
    </citation>
    <scope>NUCLEOTIDE SEQUENCE [LARGE SCALE GENOMIC DNA]</scope>
    <source>
        <strain evidence="2 3">TBK1r</strain>
    </source>
</reference>
<keyword evidence="1" id="KW-0732">Signal</keyword>
<evidence type="ECO:0000313" key="2">
    <source>
        <dbReference type="EMBL" id="QDV83563.1"/>
    </source>
</evidence>
<keyword evidence="3" id="KW-1185">Reference proteome</keyword>
<gene>
    <name evidence="2" type="ORF">TBK1r_25050</name>
</gene>
<sequence>MTRLTIVLLFALIPSFSWGAGPQDPAKTPGDGAAVEQGDAETETESTTMSVWMEKKLKHSQAILRGLAMGDFEDVKYNAGRLKLLNRVEGFVRRRHPSYRVHVNTFSRVSAEIERQAERKNIEGATLAFNQLTVSCVECHQSLRNGDSEDTETPNIGDLDE</sequence>
<dbReference type="Proteomes" id="UP000318081">
    <property type="component" value="Chromosome"/>
</dbReference>